<feature type="coiled-coil region" evidence="1">
    <location>
        <begin position="121"/>
        <end position="148"/>
    </location>
</feature>
<dbReference type="EMBL" id="JXJN01010827">
    <property type="status" value="NOT_ANNOTATED_CDS"/>
    <property type="molecule type" value="Genomic_DNA"/>
</dbReference>
<evidence type="ECO:0000256" key="1">
    <source>
        <dbReference type="SAM" id="Coils"/>
    </source>
</evidence>
<reference evidence="4" key="1">
    <citation type="submission" date="2015-01" db="EMBL/GenBank/DDBJ databases">
        <authorList>
            <person name="Aksoy S."/>
            <person name="Warren W."/>
            <person name="Wilson R.K."/>
        </authorList>
    </citation>
    <scope>NUCLEOTIDE SEQUENCE [LARGE SCALE GENOMIC DNA]</scope>
    <source>
        <strain evidence="4">IAEA</strain>
    </source>
</reference>
<dbReference type="Proteomes" id="UP000092460">
    <property type="component" value="Unassembled WGS sequence"/>
</dbReference>
<dbReference type="EMBL" id="JXJN01010826">
    <property type="status" value="NOT_ANNOTATED_CDS"/>
    <property type="molecule type" value="Genomic_DNA"/>
</dbReference>
<protein>
    <submittedName>
        <fullName evidence="3">Uncharacterized protein</fullName>
    </submittedName>
</protein>
<proteinExistence type="predicted"/>
<feature type="transmembrane region" description="Helical" evidence="2">
    <location>
        <begin position="57"/>
        <end position="79"/>
    </location>
</feature>
<name>A0A1B0BA60_9MUSC</name>
<sequence length="178" mass="20634">MARELSPAIFVTVVILVTVFLLTFFFIIVPNYILCLLRGLCNPAGIMVLGSRHRRSIVVRAFFVFILLGSLALFCGYRMPSHKKEVERLRSEILTFENMRARLNGVLNMRENVGKSYEQIVKEKFEEMRKLKQRSEALEAEIDRLRLLAICLPAAFVVRFVGTTRQFEMRSQDPLCRM</sequence>
<keyword evidence="4" id="KW-1185">Reference proteome</keyword>
<evidence type="ECO:0000313" key="3">
    <source>
        <dbReference type="EnsemblMetazoa" id="GPPI023695-PA"/>
    </source>
</evidence>
<reference evidence="3" key="2">
    <citation type="submission" date="2020-05" db="UniProtKB">
        <authorList>
            <consortium name="EnsemblMetazoa"/>
        </authorList>
    </citation>
    <scope>IDENTIFICATION</scope>
    <source>
        <strain evidence="3">IAEA</strain>
    </source>
</reference>
<dbReference type="VEuPathDB" id="VectorBase:GPPI023695"/>
<feature type="transmembrane region" description="Helical" evidence="2">
    <location>
        <begin position="6"/>
        <end position="37"/>
    </location>
</feature>
<evidence type="ECO:0000313" key="4">
    <source>
        <dbReference type="Proteomes" id="UP000092460"/>
    </source>
</evidence>
<dbReference type="EnsemblMetazoa" id="GPPI023695-RA">
    <property type="protein sequence ID" value="GPPI023695-PA"/>
    <property type="gene ID" value="GPPI023695"/>
</dbReference>
<keyword evidence="2" id="KW-0472">Membrane</keyword>
<organism evidence="3 4">
    <name type="scientific">Glossina palpalis gambiensis</name>
    <dbReference type="NCBI Taxonomy" id="67801"/>
    <lineage>
        <taxon>Eukaryota</taxon>
        <taxon>Metazoa</taxon>
        <taxon>Ecdysozoa</taxon>
        <taxon>Arthropoda</taxon>
        <taxon>Hexapoda</taxon>
        <taxon>Insecta</taxon>
        <taxon>Pterygota</taxon>
        <taxon>Neoptera</taxon>
        <taxon>Endopterygota</taxon>
        <taxon>Diptera</taxon>
        <taxon>Brachycera</taxon>
        <taxon>Muscomorpha</taxon>
        <taxon>Hippoboscoidea</taxon>
        <taxon>Glossinidae</taxon>
        <taxon>Glossina</taxon>
    </lineage>
</organism>
<dbReference type="AlphaFoldDB" id="A0A1B0BA60"/>
<evidence type="ECO:0000256" key="2">
    <source>
        <dbReference type="SAM" id="Phobius"/>
    </source>
</evidence>
<accession>A0A1B0BA60</accession>
<keyword evidence="2" id="KW-0812">Transmembrane</keyword>
<keyword evidence="1" id="KW-0175">Coiled coil</keyword>
<keyword evidence="2" id="KW-1133">Transmembrane helix</keyword>